<dbReference type="HOGENOM" id="CLU_079215_9_3_7"/>
<accession>E1QGE7</accession>
<evidence type="ECO:0000256" key="3">
    <source>
        <dbReference type="ARBA" id="ARBA00022547"/>
    </source>
</evidence>
<dbReference type="STRING" id="644282.Deba_0283"/>
<evidence type="ECO:0000256" key="2">
    <source>
        <dbReference type="ARBA" id="ARBA00022448"/>
    </source>
</evidence>
<dbReference type="AlphaFoldDB" id="E1QGE7"/>
<dbReference type="GO" id="GO:0045259">
    <property type="term" value="C:proton-transporting ATP synthase complex"/>
    <property type="evidence" value="ECO:0007669"/>
    <property type="project" value="UniProtKB-KW"/>
</dbReference>
<dbReference type="PANTHER" id="PTHR33445:SF2">
    <property type="entry name" value="ATP SYNTHASE SUBUNIT B', CHLOROPLASTIC"/>
    <property type="match status" value="1"/>
</dbReference>
<keyword evidence="8 13" id="KW-0472">Membrane</keyword>
<keyword evidence="13" id="KW-0997">Cell inner membrane</keyword>
<evidence type="ECO:0000256" key="11">
    <source>
        <dbReference type="ARBA" id="ARBA00025614"/>
    </source>
</evidence>
<reference evidence="16 17" key="1">
    <citation type="journal article" date="2010" name="Stand. Genomic Sci.">
        <title>Complete genome sequence of Desulfarculus baarsii type strain (2st14).</title>
        <authorList>
            <person name="Sun H."/>
            <person name="Spring S."/>
            <person name="Lapidus A."/>
            <person name="Davenport K."/>
            <person name="Del Rio T.G."/>
            <person name="Tice H."/>
            <person name="Nolan M."/>
            <person name="Copeland A."/>
            <person name="Cheng J.F."/>
            <person name="Lucas S."/>
            <person name="Tapia R."/>
            <person name="Goodwin L."/>
            <person name="Pitluck S."/>
            <person name="Ivanova N."/>
            <person name="Pagani I."/>
            <person name="Mavromatis K."/>
            <person name="Ovchinnikova G."/>
            <person name="Pati A."/>
            <person name="Chen A."/>
            <person name="Palaniappan K."/>
            <person name="Hauser L."/>
            <person name="Chang Y.J."/>
            <person name="Jeffries C.D."/>
            <person name="Detter J.C."/>
            <person name="Han C."/>
            <person name="Rohde M."/>
            <person name="Brambilla E."/>
            <person name="Goker M."/>
            <person name="Woyke T."/>
            <person name="Bristow J."/>
            <person name="Eisen J.A."/>
            <person name="Markowitz V."/>
            <person name="Hugenholtz P."/>
            <person name="Kyrpides N.C."/>
            <person name="Klenk H.P."/>
            <person name="Land M."/>
        </authorList>
    </citation>
    <scope>NUCLEOTIDE SEQUENCE [LARGE SCALE GENOMIC DNA]</scope>
    <source>
        <strain evidence="17">ATCC 33931 / DSM 2075 / LMG 7858 / VKM B-1802 / 2st14</strain>
    </source>
</reference>
<evidence type="ECO:0000256" key="10">
    <source>
        <dbReference type="ARBA" id="ARBA00025198"/>
    </source>
</evidence>
<evidence type="ECO:0000256" key="8">
    <source>
        <dbReference type="ARBA" id="ARBA00023136"/>
    </source>
</evidence>
<evidence type="ECO:0000256" key="14">
    <source>
        <dbReference type="RuleBase" id="RU003848"/>
    </source>
</evidence>
<comment type="similarity">
    <text evidence="1 13 14">Belongs to the ATPase B chain family.</text>
</comment>
<dbReference type="InterPro" id="IPR002146">
    <property type="entry name" value="ATP_synth_b/b'su_bac/chlpt"/>
</dbReference>
<name>E1QGE7_DESB2</name>
<evidence type="ECO:0000256" key="13">
    <source>
        <dbReference type="HAMAP-Rule" id="MF_01398"/>
    </source>
</evidence>
<dbReference type="Pfam" id="PF00430">
    <property type="entry name" value="ATP-synt_B"/>
    <property type="match status" value="1"/>
</dbReference>
<evidence type="ECO:0000256" key="4">
    <source>
        <dbReference type="ARBA" id="ARBA00022692"/>
    </source>
</evidence>
<keyword evidence="7 13" id="KW-0406">Ion transport</keyword>
<comment type="function">
    <text evidence="10 13">F(1)F(0) ATP synthase produces ATP from ADP in the presence of a proton or sodium gradient. F-type ATPases consist of two structural domains, F(1) containing the extramembraneous catalytic core and F(0) containing the membrane proton channel, linked together by a central stalk and a peripheral stalk. During catalysis, ATP synthesis in the catalytic domain of F(1) is coupled via a rotary mechanism of the central stalk subunits to proton translocation.</text>
</comment>
<feature type="compositionally biased region" description="Basic and acidic residues" evidence="15">
    <location>
        <begin position="80"/>
        <end position="93"/>
    </location>
</feature>
<keyword evidence="13" id="KW-1003">Cell membrane</keyword>
<dbReference type="GO" id="GO:0005886">
    <property type="term" value="C:plasma membrane"/>
    <property type="evidence" value="ECO:0007669"/>
    <property type="project" value="UniProtKB-SubCell"/>
</dbReference>
<evidence type="ECO:0000256" key="9">
    <source>
        <dbReference type="ARBA" id="ARBA00023310"/>
    </source>
</evidence>
<dbReference type="eggNOG" id="COG0711">
    <property type="taxonomic scope" value="Bacteria"/>
</dbReference>
<dbReference type="EMBL" id="CP002085">
    <property type="protein sequence ID" value="ADK83659.1"/>
    <property type="molecule type" value="Genomic_DNA"/>
</dbReference>
<comment type="subcellular location">
    <subcellularLocation>
        <location evidence="13">Cell inner membrane</location>
        <topology evidence="13">Single-pass membrane protein</topology>
    </subcellularLocation>
    <subcellularLocation>
        <location evidence="12">Endomembrane system</location>
        <topology evidence="12">Single-pass membrane protein</topology>
    </subcellularLocation>
</comment>
<dbReference type="PANTHER" id="PTHR33445">
    <property type="entry name" value="ATP SYNTHASE SUBUNIT B', CHLOROPLASTIC"/>
    <property type="match status" value="1"/>
</dbReference>
<evidence type="ECO:0000256" key="12">
    <source>
        <dbReference type="ARBA" id="ARBA00037847"/>
    </source>
</evidence>
<feature type="transmembrane region" description="Helical" evidence="13">
    <location>
        <begin position="12"/>
        <end position="29"/>
    </location>
</feature>
<evidence type="ECO:0000313" key="17">
    <source>
        <dbReference type="Proteomes" id="UP000009047"/>
    </source>
</evidence>
<evidence type="ECO:0000256" key="1">
    <source>
        <dbReference type="ARBA" id="ARBA00005513"/>
    </source>
</evidence>
<dbReference type="GO" id="GO:0046961">
    <property type="term" value="F:proton-transporting ATPase activity, rotational mechanism"/>
    <property type="evidence" value="ECO:0007669"/>
    <property type="project" value="TreeGrafter"/>
</dbReference>
<evidence type="ECO:0000256" key="5">
    <source>
        <dbReference type="ARBA" id="ARBA00022781"/>
    </source>
</evidence>
<dbReference type="RefSeq" id="WP_013257115.1">
    <property type="nucleotide sequence ID" value="NC_014365.1"/>
</dbReference>
<comment type="function">
    <text evidence="11">Component of the F(0) channel, it forms part of the peripheral stalk, linking F(1) to F(0). The b'-subunit is a diverged and duplicated form of b found in plants and photosynthetic bacteria.</text>
</comment>
<dbReference type="GO" id="GO:0046933">
    <property type="term" value="F:proton-transporting ATP synthase activity, rotational mechanism"/>
    <property type="evidence" value="ECO:0007669"/>
    <property type="project" value="UniProtKB-UniRule"/>
</dbReference>
<protein>
    <recommendedName>
        <fullName evidence="13">ATP synthase subunit b</fullName>
    </recommendedName>
    <alternativeName>
        <fullName evidence="13">ATP synthase F(0) sector subunit b</fullName>
    </alternativeName>
    <alternativeName>
        <fullName evidence="13">ATPase subunit I</fullName>
    </alternativeName>
    <alternativeName>
        <fullName evidence="13">F-type ATPase subunit b</fullName>
        <shortName evidence="13">F-ATPase subunit b</shortName>
    </alternativeName>
</protein>
<dbReference type="OrthoDB" id="9794968at2"/>
<evidence type="ECO:0000313" key="16">
    <source>
        <dbReference type="EMBL" id="ADK83659.1"/>
    </source>
</evidence>
<dbReference type="GO" id="GO:0012505">
    <property type="term" value="C:endomembrane system"/>
    <property type="evidence" value="ECO:0007669"/>
    <property type="project" value="UniProtKB-SubCell"/>
</dbReference>
<keyword evidence="5 13" id="KW-0375">Hydrogen ion transport</keyword>
<evidence type="ECO:0000256" key="15">
    <source>
        <dbReference type="SAM" id="MobiDB-lite"/>
    </source>
</evidence>
<keyword evidence="6 13" id="KW-1133">Transmembrane helix</keyword>
<keyword evidence="2 13" id="KW-0813">Transport</keyword>
<keyword evidence="3 13" id="KW-0138">CF(0)</keyword>
<gene>
    <name evidence="13" type="primary">atpF</name>
    <name evidence="16" type="ordered locus">Deba_0283</name>
</gene>
<keyword evidence="9 13" id="KW-0066">ATP synthesis</keyword>
<keyword evidence="17" id="KW-1185">Reference proteome</keyword>
<proteinExistence type="inferred from homology"/>
<comment type="subunit">
    <text evidence="13">F-type ATPases have 2 components, F(1) - the catalytic core - and F(0) - the membrane proton channel. F(1) has five subunits: alpha(3), beta(3), gamma(1), delta(1), epsilon(1). F(0) has three main subunits: a(1), b(2) and c(10-14). The alpha and beta chains form an alternating ring which encloses part of the gamma chain. F(1) is attached to F(0) by a central stalk formed by the gamma and epsilon chains, while a peripheral stalk is formed by the delta and b chains.</text>
</comment>
<evidence type="ECO:0000256" key="6">
    <source>
        <dbReference type="ARBA" id="ARBA00022989"/>
    </source>
</evidence>
<organism evidence="16 17">
    <name type="scientific">Desulfarculus baarsii (strain ATCC 33931 / DSM 2075 / LMG 7858 / VKM B-1802 / 2st14)</name>
    <dbReference type="NCBI Taxonomy" id="644282"/>
    <lineage>
        <taxon>Bacteria</taxon>
        <taxon>Pseudomonadati</taxon>
        <taxon>Thermodesulfobacteriota</taxon>
        <taxon>Desulfarculia</taxon>
        <taxon>Desulfarculales</taxon>
        <taxon>Desulfarculaceae</taxon>
        <taxon>Desulfarculus</taxon>
    </lineage>
</organism>
<dbReference type="InterPro" id="IPR050059">
    <property type="entry name" value="ATP_synthase_B_chain"/>
</dbReference>
<keyword evidence="4 13" id="KW-0812">Transmembrane</keyword>
<dbReference type="CDD" id="cd06503">
    <property type="entry name" value="ATP-synt_Fo_b"/>
    <property type="match status" value="1"/>
</dbReference>
<dbReference type="HAMAP" id="MF_01398">
    <property type="entry name" value="ATP_synth_b_bprime"/>
    <property type="match status" value="1"/>
</dbReference>
<dbReference type="KEGG" id="dbr:Deba_0283"/>
<evidence type="ECO:0000256" key="7">
    <source>
        <dbReference type="ARBA" id="ARBA00023065"/>
    </source>
</evidence>
<sequence length="144" mass="15586">MISIIPDASVFIQIANFVVLVVALNYLLFKPIRGVIAQRAEKMAMLGSDIAAATDGAQAKGEAMNAELAEARRQGQALKEQQKAEAHSQERSVVEAATKEMEQAVAKVRAQIAEEIGQAREELKAQVRGFGQDLAQKILGRSIQ</sequence>
<feature type="region of interest" description="Disordered" evidence="15">
    <location>
        <begin position="72"/>
        <end position="93"/>
    </location>
</feature>
<dbReference type="Proteomes" id="UP000009047">
    <property type="component" value="Chromosome"/>
</dbReference>